<dbReference type="Pfam" id="PF17111">
    <property type="entry name" value="PigL_N"/>
    <property type="match status" value="1"/>
</dbReference>
<protein>
    <submittedName>
        <fullName evidence="3">Rho GTPase activation protein</fullName>
    </submittedName>
</protein>
<dbReference type="Pfam" id="PF00620">
    <property type="entry name" value="RhoGAP"/>
    <property type="match status" value="1"/>
</dbReference>
<dbReference type="PANTHER" id="PTHR15228">
    <property type="entry name" value="SPERMATHECAL PHYSIOLOGY VARIANT"/>
    <property type="match status" value="1"/>
</dbReference>
<dbReference type="GO" id="GO:0005938">
    <property type="term" value="C:cell cortex"/>
    <property type="evidence" value="ECO:0007669"/>
    <property type="project" value="TreeGrafter"/>
</dbReference>
<reference evidence="3" key="2">
    <citation type="submission" date="2023-06" db="EMBL/GenBank/DDBJ databases">
        <authorList>
            <consortium name="Lawrence Berkeley National Laboratory"/>
            <person name="Haridas S."/>
            <person name="Hensen N."/>
            <person name="Bonometti L."/>
            <person name="Westerberg I."/>
            <person name="Brannstrom I.O."/>
            <person name="Guillou S."/>
            <person name="Cros-Aarteil S."/>
            <person name="Calhoun S."/>
            <person name="Kuo A."/>
            <person name="Mondo S."/>
            <person name="Pangilinan J."/>
            <person name="Riley R."/>
            <person name="Labutti K."/>
            <person name="Andreopoulos B."/>
            <person name="Lipzen A."/>
            <person name="Chen C."/>
            <person name="Yanf M."/>
            <person name="Daum C."/>
            <person name="Ng V."/>
            <person name="Clum A."/>
            <person name="Steindorff A."/>
            <person name="Ohm R."/>
            <person name="Martin F."/>
            <person name="Silar P."/>
            <person name="Natvig D."/>
            <person name="Lalanne C."/>
            <person name="Gautier V."/>
            <person name="Ament-Velasquez S.L."/>
            <person name="Kruys A."/>
            <person name="Hutchinson M.I."/>
            <person name="Powell A.J."/>
            <person name="Barry K."/>
            <person name="Miller A.N."/>
            <person name="Grigoriev I.V."/>
            <person name="Debuchy R."/>
            <person name="Gladieux P."/>
            <person name="Thoren M.H."/>
            <person name="Johannesson H."/>
        </authorList>
    </citation>
    <scope>NUCLEOTIDE SEQUENCE</scope>
    <source>
        <strain evidence="3">CBS 118394</strain>
    </source>
</reference>
<dbReference type="InterPro" id="IPR008936">
    <property type="entry name" value="Rho_GTPase_activation_prot"/>
</dbReference>
<evidence type="ECO:0000259" key="2">
    <source>
        <dbReference type="PROSITE" id="PS50238"/>
    </source>
</evidence>
<evidence type="ECO:0000313" key="3">
    <source>
        <dbReference type="EMBL" id="KAK3313232.1"/>
    </source>
</evidence>
<reference evidence="3" key="1">
    <citation type="journal article" date="2023" name="Mol. Phylogenet. Evol.">
        <title>Genome-scale phylogeny and comparative genomics of the fungal order Sordariales.</title>
        <authorList>
            <person name="Hensen N."/>
            <person name="Bonometti L."/>
            <person name="Westerberg I."/>
            <person name="Brannstrom I.O."/>
            <person name="Guillou S."/>
            <person name="Cros-Aarteil S."/>
            <person name="Calhoun S."/>
            <person name="Haridas S."/>
            <person name="Kuo A."/>
            <person name="Mondo S."/>
            <person name="Pangilinan J."/>
            <person name="Riley R."/>
            <person name="LaButti K."/>
            <person name="Andreopoulos B."/>
            <person name="Lipzen A."/>
            <person name="Chen C."/>
            <person name="Yan M."/>
            <person name="Daum C."/>
            <person name="Ng V."/>
            <person name="Clum A."/>
            <person name="Steindorff A."/>
            <person name="Ohm R.A."/>
            <person name="Martin F."/>
            <person name="Silar P."/>
            <person name="Natvig D.O."/>
            <person name="Lalanne C."/>
            <person name="Gautier V."/>
            <person name="Ament-Velasquez S.L."/>
            <person name="Kruys A."/>
            <person name="Hutchinson M.I."/>
            <person name="Powell A.J."/>
            <person name="Barry K."/>
            <person name="Miller A.N."/>
            <person name="Grigoriev I.V."/>
            <person name="Debuchy R."/>
            <person name="Gladieux P."/>
            <person name="Hiltunen Thoren M."/>
            <person name="Johannesson H."/>
        </authorList>
    </citation>
    <scope>NUCLEOTIDE SEQUENCE</scope>
    <source>
        <strain evidence="3">CBS 118394</strain>
    </source>
</reference>
<dbReference type="InterPro" id="IPR031348">
    <property type="entry name" value="PigL_N"/>
</dbReference>
<keyword evidence="1" id="KW-0343">GTPase activation</keyword>
<dbReference type="InterPro" id="IPR000198">
    <property type="entry name" value="RhoGAP_dom"/>
</dbReference>
<dbReference type="SMART" id="SM00324">
    <property type="entry name" value="RhoGAP"/>
    <property type="match status" value="1"/>
</dbReference>
<dbReference type="InterPro" id="IPR051025">
    <property type="entry name" value="RhoGAP"/>
</dbReference>
<organism evidence="3 4">
    <name type="scientific">Apodospora peruviana</name>
    <dbReference type="NCBI Taxonomy" id="516989"/>
    <lineage>
        <taxon>Eukaryota</taxon>
        <taxon>Fungi</taxon>
        <taxon>Dikarya</taxon>
        <taxon>Ascomycota</taxon>
        <taxon>Pezizomycotina</taxon>
        <taxon>Sordariomycetes</taxon>
        <taxon>Sordariomycetidae</taxon>
        <taxon>Sordariales</taxon>
        <taxon>Lasiosphaeriaceae</taxon>
        <taxon>Apodospora</taxon>
    </lineage>
</organism>
<comment type="caution">
    <text evidence="3">The sequence shown here is derived from an EMBL/GenBank/DDBJ whole genome shotgun (WGS) entry which is preliminary data.</text>
</comment>
<name>A0AAE0LZ96_9PEZI</name>
<dbReference type="PANTHER" id="PTHR15228:SF25">
    <property type="entry name" value="F-BAR DOMAIN-CONTAINING PROTEIN"/>
    <property type="match status" value="1"/>
</dbReference>
<dbReference type="PROSITE" id="PS50238">
    <property type="entry name" value="RHOGAP"/>
    <property type="match status" value="1"/>
</dbReference>
<evidence type="ECO:0000256" key="1">
    <source>
        <dbReference type="ARBA" id="ARBA00022468"/>
    </source>
</evidence>
<evidence type="ECO:0000313" key="4">
    <source>
        <dbReference type="Proteomes" id="UP001283341"/>
    </source>
</evidence>
<accession>A0AAE0LZ96</accession>
<dbReference type="GO" id="GO:0007165">
    <property type="term" value="P:signal transduction"/>
    <property type="evidence" value="ECO:0007669"/>
    <property type="project" value="InterPro"/>
</dbReference>
<proteinExistence type="predicted"/>
<sequence length="535" mass="59409">MPEPLSVAAGIVGLVSTAVQITKIVTSVINKVRDAPEALLRIRTEVDDIRNILGQLQLFVTGTTRTTRSRTSLILVDQVVVTLAACVTTFSELDAFAHELKSETEVKVLDRFRWASNDERIKQVLRRVESHKTSLGLMMTILTCQKQEDAEDKVDKLCDLVQQVLHDNEFLRQRITTVEALLPAARVCEEGAPGVPDGTKECRTLGDAIRPFAFEELLMTSRPYRNATQDTLDAFSVVSSAGRTASWSMLSGLSLSEVSHIGILAIPIYPADISNVDAYVFELSTDDKVVEPGDSPSRAGTQQNASIFGVPLRDAVERASVPIRYPAIWDGRVIHGHVPAAVAKPAVFLKNRGIKVVEVFSHNGNPARIFHLEMAFGCPPYGNSPWGFSWAGYTVHDAAGFLLRYLKSLPEPVIPYDQYEAFTAQMRSIVGKELLELAETKEAREKAEQLIKHLPSPNRWLLFYLLDMLGVFASYSNFNKMTPHRLAAAFQPSILSGPQHIMDAEEYDLAGKIVVFLVENEDYLCRNIRGYPVLR</sequence>
<dbReference type="GO" id="GO:0060237">
    <property type="term" value="P:regulation of fungal-type cell wall organization"/>
    <property type="evidence" value="ECO:0007669"/>
    <property type="project" value="TreeGrafter"/>
</dbReference>
<dbReference type="SUPFAM" id="SSF48350">
    <property type="entry name" value="GTPase activation domain, GAP"/>
    <property type="match status" value="1"/>
</dbReference>
<dbReference type="EMBL" id="JAUEDM010000008">
    <property type="protein sequence ID" value="KAK3313232.1"/>
    <property type="molecule type" value="Genomic_DNA"/>
</dbReference>
<dbReference type="Proteomes" id="UP001283341">
    <property type="component" value="Unassembled WGS sequence"/>
</dbReference>
<keyword evidence="4" id="KW-1185">Reference proteome</keyword>
<dbReference type="Gene3D" id="1.10.555.10">
    <property type="entry name" value="Rho GTPase activation protein"/>
    <property type="match status" value="1"/>
</dbReference>
<feature type="domain" description="Rho-GAP" evidence="2">
    <location>
        <begin position="310"/>
        <end position="525"/>
    </location>
</feature>
<dbReference type="GO" id="GO:0005096">
    <property type="term" value="F:GTPase activator activity"/>
    <property type="evidence" value="ECO:0007669"/>
    <property type="project" value="UniProtKB-KW"/>
</dbReference>
<gene>
    <name evidence="3" type="ORF">B0H66DRAFT_388896</name>
</gene>
<dbReference type="AlphaFoldDB" id="A0AAE0LZ96"/>